<feature type="region of interest" description="Disordered" evidence="1">
    <location>
        <begin position="128"/>
        <end position="178"/>
    </location>
</feature>
<feature type="compositionally biased region" description="Basic residues" evidence="1">
    <location>
        <begin position="132"/>
        <end position="144"/>
    </location>
</feature>
<dbReference type="VEuPathDB" id="VectorBase:HLOH_042997"/>
<feature type="compositionally biased region" description="Polar residues" evidence="1">
    <location>
        <begin position="66"/>
        <end position="76"/>
    </location>
</feature>
<sequence>MEGRLTEGAVGQHIMRRVEPPVRRLGTHVAVVQGIGRRSSHVLPKRRRVGRRIAVHVSRTGPRRWSSAQVGSSDDTGPSDGCPGSRRHGRLSIGADERLGRPALAMPGGLGTGRGRSCDCRRGCRTGFGRGRGLRHGPPQHRHVGNVLEGNGQRGDTRSGGSQRGRADASRRATSPGVASVLQEGNSQLSQRLHVGLIAGHALSVQLHRAKLECERRVVSGTAKSGRDADASLPGLASPREHSKSLKCLVVQASPLDFCRCGISRKGRGGTQHSGAGGGDPPRPHLGWNNNVTSALDVTARKRRCCSFSLPLARGSGLQRGTAGIVETEKKKNAAKVAVPWCVPAYSSVPGQSRTRGPAGAAHVDRTQTHAQTHVRGEHTKAHGWKVPVLRCSTGASWPLNTHSSQKRFSRGREDVDERASSQARSGARDARTRVSGPRAVSSRTRCKSAVRTKKLTSPARLSPSPPNVYSTGWGAPPSLPASLGFECAATWEGRGESRVKKKKKNESSREERRGADAGRAKILPDRHRSNEERSANTTWPRTPTL</sequence>
<evidence type="ECO:0000313" key="3">
    <source>
        <dbReference type="Proteomes" id="UP000821853"/>
    </source>
</evidence>
<evidence type="ECO:0000313" key="2">
    <source>
        <dbReference type="EMBL" id="KAH9375240.1"/>
    </source>
</evidence>
<comment type="caution">
    <text evidence="2">The sequence shown here is derived from an EMBL/GenBank/DDBJ whole genome shotgun (WGS) entry which is preliminary data.</text>
</comment>
<feature type="region of interest" description="Disordered" evidence="1">
    <location>
        <begin position="396"/>
        <end position="474"/>
    </location>
</feature>
<feature type="compositionally biased region" description="Gly residues" evidence="1">
    <location>
        <begin position="269"/>
        <end position="280"/>
    </location>
</feature>
<feature type="compositionally biased region" description="Basic residues" evidence="1">
    <location>
        <begin position="445"/>
        <end position="455"/>
    </location>
</feature>
<evidence type="ECO:0000256" key="1">
    <source>
        <dbReference type="SAM" id="MobiDB-lite"/>
    </source>
</evidence>
<accession>A0A9J6GLA1</accession>
<feature type="region of interest" description="Disordered" evidence="1">
    <location>
        <begin position="493"/>
        <end position="546"/>
    </location>
</feature>
<feature type="compositionally biased region" description="Basic and acidic residues" evidence="1">
    <location>
        <begin position="506"/>
        <end position="535"/>
    </location>
</feature>
<dbReference type="Proteomes" id="UP000821853">
    <property type="component" value="Chromosome 5"/>
</dbReference>
<feature type="compositionally biased region" description="Polar residues" evidence="1">
    <location>
        <begin position="536"/>
        <end position="546"/>
    </location>
</feature>
<feature type="region of interest" description="Disordered" evidence="1">
    <location>
        <begin position="350"/>
        <end position="382"/>
    </location>
</feature>
<reference evidence="2 3" key="1">
    <citation type="journal article" date="2020" name="Cell">
        <title>Large-Scale Comparative Analyses of Tick Genomes Elucidate Their Genetic Diversity and Vector Capacities.</title>
        <authorList>
            <consortium name="Tick Genome and Microbiome Consortium (TIGMIC)"/>
            <person name="Jia N."/>
            <person name="Wang J."/>
            <person name="Shi W."/>
            <person name="Du L."/>
            <person name="Sun Y."/>
            <person name="Zhan W."/>
            <person name="Jiang J.F."/>
            <person name="Wang Q."/>
            <person name="Zhang B."/>
            <person name="Ji P."/>
            <person name="Bell-Sakyi L."/>
            <person name="Cui X.M."/>
            <person name="Yuan T.T."/>
            <person name="Jiang B.G."/>
            <person name="Yang W.F."/>
            <person name="Lam T.T."/>
            <person name="Chang Q.C."/>
            <person name="Ding S.J."/>
            <person name="Wang X.J."/>
            <person name="Zhu J.G."/>
            <person name="Ruan X.D."/>
            <person name="Zhao L."/>
            <person name="Wei J.T."/>
            <person name="Ye R.Z."/>
            <person name="Que T.C."/>
            <person name="Du C.H."/>
            <person name="Zhou Y.H."/>
            <person name="Cheng J.X."/>
            <person name="Dai P.F."/>
            <person name="Guo W.B."/>
            <person name="Han X.H."/>
            <person name="Huang E.J."/>
            <person name="Li L.F."/>
            <person name="Wei W."/>
            <person name="Gao Y.C."/>
            <person name="Liu J.Z."/>
            <person name="Shao H.Z."/>
            <person name="Wang X."/>
            <person name="Wang C.C."/>
            <person name="Yang T.C."/>
            <person name="Huo Q.B."/>
            <person name="Li W."/>
            <person name="Chen H.Y."/>
            <person name="Chen S.E."/>
            <person name="Zhou L.G."/>
            <person name="Ni X.B."/>
            <person name="Tian J.H."/>
            <person name="Sheng Y."/>
            <person name="Liu T."/>
            <person name="Pan Y.S."/>
            <person name="Xia L.Y."/>
            <person name="Li J."/>
            <person name="Zhao F."/>
            <person name="Cao W.C."/>
        </authorList>
    </citation>
    <scope>NUCLEOTIDE SEQUENCE [LARGE SCALE GENOMIC DNA]</scope>
    <source>
        <strain evidence="2">HaeL-2018</strain>
    </source>
</reference>
<dbReference type="EMBL" id="JABSTR010000007">
    <property type="protein sequence ID" value="KAH9375240.1"/>
    <property type="molecule type" value="Genomic_DNA"/>
</dbReference>
<feature type="region of interest" description="Disordered" evidence="1">
    <location>
        <begin position="267"/>
        <end position="288"/>
    </location>
</feature>
<keyword evidence="3" id="KW-1185">Reference proteome</keyword>
<proteinExistence type="predicted"/>
<feature type="compositionally biased region" description="Basic and acidic residues" evidence="1">
    <location>
        <begin position="411"/>
        <end position="420"/>
    </location>
</feature>
<feature type="region of interest" description="Disordered" evidence="1">
    <location>
        <begin position="219"/>
        <end position="238"/>
    </location>
</feature>
<dbReference type="AlphaFoldDB" id="A0A9J6GLA1"/>
<organism evidence="2 3">
    <name type="scientific">Haemaphysalis longicornis</name>
    <name type="common">Bush tick</name>
    <dbReference type="NCBI Taxonomy" id="44386"/>
    <lineage>
        <taxon>Eukaryota</taxon>
        <taxon>Metazoa</taxon>
        <taxon>Ecdysozoa</taxon>
        <taxon>Arthropoda</taxon>
        <taxon>Chelicerata</taxon>
        <taxon>Arachnida</taxon>
        <taxon>Acari</taxon>
        <taxon>Parasitiformes</taxon>
        <taxon>Ixodida</taxon>
        <taxon>Ixodoidea</taxon>
        <taxon>Ixodidae</taxon>
        <taxon>Haemaphysalinae</taxon>
        <taxon>Haemaphysalis</taxon>
    </lineage>
</organism>
<protein>
    <submittedName>
        <fullName evidence="2">Uncharacterized protein</fullName>
    </submittedName>
</protein>
<name>A0A9J6GLA1_HAELO</name>
<feature type="region of interest" description="Disordered" evidence="1">
    <location>
        <begin position="58"/>
        <end position="116"/>
    </location>
</feature>
<gene>
    <name evidence="2" type="ORF">HPB48_006062</name>
</gene>